<dbReference type="RefSeq" id="WP_203367167.1">
    <property type="nucleotide sequence ID" value="NZ_WSFT01000044.1"/>
</dbReference>
<feature type="signal peptide" evidence="5">
    <location>
        <begin position="1"/>
        <end position="21"/>
    </location>
</feature>
<comment type="caution">
    <text evidence="7">The sequence shown here is derived from an EMBL/GenBank/DDBJ whole genome shotgun (WGS) entry which is preliminary data.</text>
</comment>
<dbReference type="PANTHER" id="PTHR47737">
    <property type="entry name" value="GLYCINE BETAINE/PROLINE BETAINE TRANSPORT SYSTEM PERMEASE PROTEIN PROW"/>
    <property type="match status" value="1"/>
</dbReference>
<evidence type="ECO:0000256" key="4">
    <source>
        <dbReference type="ARBA" id="ARBA00023136"/>
    </source>
</evidence>
<dbReference type="EMBL" id="WSFT01000044">
    <property type="protein sequence ID" value="MBS4539246.1"/>
    <property type="molecule type" value="Genomic_DNA"/>
</dbReference>
<evidence type="ECO:0000313" key="8">
    <source>
        <dbReference type="Proteomes" id="UP000724672"/>
    </source>
</evidence>
<evidence type="ECO:0000313" key="7">
    <source>
        <dbReference type="EMBL" id="MBS4539246.1"/>
    </source>
</evidence>
<keyword evidence="3" id="KW-1003">Cell membrane</keyword>
<dbReference type="GO" id="GO:0015226">
    <property type="term" value="F:carnitine transmembrane transporter activity"/>
    <property type="evidence" value="ECO:0007669"/>
    <property type="project" value="TreeGrafter"/>
</dbReference>
<dbReference type="GO" id="GO:0043190">
    <property type="term" value="C:ATP-binding cassette (ABC) transporter complex"/>
    <property type="evidence" value="ECO:0007669"/>
    <property type="project" value="InterPro"/>
</dbReference>
<dbReference type="AlphaFoldDB" id="A0A942UYC6"/>
<dbReference type="Gene3D" id="3.10.105.10">
    <property type="entry name" value="Dipeptide-binding Protein, Domain 3"/>
    <property type="match status" value="2"/>
</dbReference>
<name>A0A942UYC6_9FIRM</name>
<evidence type="ECO:0000259" key="6">
    <source>
        <dbReference type="Pfam" id="PF04069"/>
    </source>
</evidence>
<evidence type="ECO:0000256" key="5">
    <source>
        <dbReference type="SAM" id="SignalP"/>
    </source>
</evidence>
<accession>A0A942UYC6</accession>
<feature type="domain" description="ABC-type glycine betaine transport system substrate-binding" evidence="6">
    <location>
        <begin position="42"/>
        <end position="286"/>
    </location>
</feature>
<keyword evidence="5" id="KW-0732">Signal</keyword>
<evidence type="ECO:0000256" key="3">
    <source>
        <dbReference type="ARBA" id="ARBA00022475"/>
    </source>
</evidence>
<dbReference type="SUPFAM" id="SSF53850">
    <property type="entry name" value="Periplasmic binding protein-like II"/>
    <property type="match status" value="1"/>
</dbReference>
<feature type="chain" id="PRO_5039411285" evidence="5">
    <location>
        <begin position="22"/>
        <end position="299"/>
    </location>
</feature>
<evidence type="ECO:0000256" key="1">
    <source>
        <dbReference type="ARBA" id="ARBA00004236"/>
    </source>
</evidence>
<dbReference type="PANTHER" id="PTHR47737:SF1">
    <property type="entry name" value="GLYCINE BETAINE_PROLINE BETAINE TRANSPORT SYSTEM PERMEASE PROTEIN PROW"/>
    <property type="match status" value="1"/>
</dbReference>
<protein>
    <submittedName>
        <fullName evidence="7">Glycine betaine ABC transporter substrate-binding protein</fullName>
    </submittedName>
</protein>
<dbReference type="Proteomes" id="UP000724672">
    <property type="component" value="Unassembled WGS sequence"/>
</dbReference>
<dbReference type="PROSITE" id="PS51257">
    <property type="entry name" value="PROKAR_LIPOPROTEIN"/>
    <property type="match status" value="1"/>
</dbReference>
<keyword evidence="2" id="KW-0813">Transport</keyword>
<dbReference type="GO" id="GO:0015871">
    <property type="term" value="P:choline transport"/>
    <property type="evidence" value="ECO:0007669"/>
    <property type="project" value="TreeGrafter"/>
</dbReference>
<keyword evidence="8" id="KW-1185">Reference proteome</keyword>
<comment type="subcellular location">
    <subcellularLocation>
        <location evidence="1">Cell membrane</location>
    </subcellularLocation>
</comment>
<organism evidence="7 8">
    <name type="scientific">Anaeromonas frigoriresistens</name>
    <dbReference type="NCBI Taxonomy" id="2683708"/>
    <lineage>
        <taxon>Bacteria</taxon>
        <taxon>Bacillati</taxon>
        <taxon>Bacillota</taxon>
        <taxon>Tissierellia</taxon>
        <taxon>Tissierellales</taxon>
        <taxon>Thermohalobacteraceae</taxon>
        <taxon>Anaeromonas</taxon>
    </lineage>
</organism>
<dbReference type="GO" id="GO:0005275">
    <property type="term" value="F:amine transmembrane transporter activity"/>
    <property type="evidence" value="ECO:0007669"/>
    <property type="project" value="TreeGrafter"/>
</dbReference>
<gene>
    <name evidence="7" type="ORF">GOQ27_12290</name>
</gene>
<dbReference type="GO" id="GO:0031460">
    <property type="term" value="P:glycine betaine transport"/>
    <property type="evidence" value="ECO:0007669"/>
    <property type="project" value="TreeGrafter"/>
</dbReference>
<reference evidence="7" key="1">
    <citation type="submission" date="2019-12" db="EMBL/GenBank/DDBJ databases">
        <title>Clostridiaceae gen. nov. sp. nov., isolated from sediment in Xinjiang, China.</title>
        <authorList>
            <person name="Zhang R."/>
        </authorList>
    </citation>
    <scope>NUCLEOTIDE SEQUENCE</scope>
    <source>
        <strain evidence="7">D2Q-11</strain>
    </source>
</reference>
<dbReference type="CDD" id="cd13639">
    <property type="entry name" value="PBP2_OpuAC_like"/>
    <property type="match status" value="1"/>
</dbReference>
<dbReference type="Gene3D" id="3.40.190.100">
    <property type="entry name" value="Glycine betaine-binding periplasmic protein, domain 2"/>
    <property type="match status" value="1"/>
</dbReference>
<proteinExistence type="predicted"/>
<keyword evidence="4" id="KW-0472">Membrane</keyword>
<evidence type="ECO:0000256" key="2">
    <source>
        <dbReference type="ARBA" id="ARBA00022448"/>
    </source>
</evidence>
<sequence>MKKLGSILLVILLAMSLVLTACGEDTNDSEGTNDSNNESKGEVKFGVVNWAEGIAMTSLAEVVLEEKMGYDVESTTAEPGLIFTSVAEGDYDAFLDAWLPLTHQSYMDKFGEKIDDLGYNYEGAKIGLVVPSYVDVDSIEELNENKDQFEGKIVGIGSGAGIMKATENAIEEYDLDYELMESSGPVMTAELASSIDNEEPVIVTGWKPHWKFARYDLKFLEDSKKIYGESENIHTIARKGLKEDMPEVAQFLENFNMNDQELGSLMGQIADSDKEPTEIAKKWMNENEDLVNSWLPESK</sequence>
<dbReference type="Pfam" id="PF04069">
    <property type="entry name" value="OpuAC"/>
    <property type="match status" value="1"/>
</dbReference>
<dbReference type="InterPro" id="IPR007210">
    <property type="entry name" value="ABC_Gly_betaine_transp_sub-bd"/>
</dbReference>